<keyword evidence="3" id="KW-1185">Reference proteome</keyword>
<evidence type="ECO:0000259" key="1">
    <source>
        <dbReference type="Pfam" id="PF01936"/>
    </source>
</evidence>
<dbReference type="GO" id="GO:0004540">
    <property type="term" value="F:RNA nuclease activity"/>
    <property type="evidence" value="ECO:0007669"/>
    <property type="project" value="InterPro"/>
</dbReference>
<protein>
    <submittedName>
        <fullName evidence="2">Uncharacterized LabA/DUF88 family protein</fullName>
    </submittedName>
</protein>
<comment type="caution">
    <text evidence="2">The sequence shown here is derived from an EMBL/GenBank/DDBJ whole genome shotgun (WGS) entry which is preliminary data.</text>
</comment>
<feature type="domain" description="NYN" evidence="1">
    <location>
        <begin position="47"/>
        <end position="202"/>
    </location>
</feature>
<gene>
    <name evidence="2" type="ORF">CLV71_112204</name>
</gene>
<proteinExistence type="predicted"/>
<organism evidence="2 3">
    <name type="scientific">Actinophytocola oryzae</name>
    <dbReference type="NCBI Taxonomy" id="502181"/>
    <lineage>
        <taxon>Bacteria</taxon>
        <taxon>Bacillati</taxon>
        <taxon>Actinomycetota</taxon>
        <taxon>Actinomycetes</taxon>
        <taxon>Pseudonocardiales</taxon>
        <taxon>Pseudonocardiaceae</taxon>
    </lineage>
</organism>
<dbReference type="EMBL" id="SOCP01000012">
    <property type="protein sequence ID" value="TDV45535.1"/>
    <property type="molecule type" value="Genomic_DNA"/>
</dbReference>
<dbReference type="Pfam" id="PF01936">
    <property type="entry name" value="NYN"/>
    <property type="match status" value="1"/>
</dbReference>
<evidence type="ECO:0000313" key="2">
    <source>
        <dbReference type="EMBL" id="TDV45535.1"/>
    </source>
</evidence>
<dbReference type="Gene3D" id="3.40.50.1010">
    <property type="entry name" value="5'-nuclease"/>
    <property type="match status" value="1"/>
</dbReference>
<accession>A0A4R7V9E3</accession>
<reference evidence="2 3" key="1">
    <citation type="submission" date="2019-03" db="EMBL/GenBank/DDBJ databases">
        <title>Genomic Encyclopedia of Archaeal and Bacterial Type Strains, Phase II (KMG-II): from individual species to whole genera.</title>
        <authorList>
            <person name="Goeker M."/>
        </authorList>
    </citation>
    <scope>NUCLEOTIDE SEQUENCE [LARGE SCALE GENOMIC DNA]</scope>
    <source>
        <strain evidence="2 3">DSM 45499</strain>
    </source>
</reference>
<dbReference type="Proteomes" id="UP000294927">
    <property type="component" value="Unassembled WGS sequence"/>
</dbReference>
<name>A0A4R7V9E3_9PSEU</name>
<dbReference type="AlphaFoldDB" id="A0A4R7V9E3"/>
<sequence>MQDVRSGGCNTRAVSAIYLVRYIGVVAPRRPPGLAGLFLGVAVEAPRVCVVIDYQNIHLTARDLFAPNGSPPEDCLIDPLKFAEQVLQVRASCQRDELQKLAELASVRVFRGQPSNSRQAFVYGISQRQRSEWTRDRRVEVTYRTLKYPPSWPDKAAQEKGIDVLVALTVVRQALTGDYGVVILASHDTDLEPALEMSAADGASKIETAGWQGGRVLRLPGGRRLWHTALSGADMVHTRDRRNYLPPDRR</sequence>
<dbReference type="InterPro" id="IPR021139">
    <property type="entry name" value="NYN"/>
</dbReference>
<evidence type="ECO:0000313" key="3">
    <source>
        <dbReference type="Proteomes" id="UP000294927"/>
    </source>
</evidence>